<dbReference type="InterPro" id="IPR044770">
    <property type="entry name" value="MFS_spinster-like"/>
</dbReference>
<protein>
    <submittedName>
        <fullName evidence="10">Transporter, putative</fullName>
    </submittedName>
</protein>
<evidence type="ECO:0000256" key="4">
    <source>
        <dbReference type="ARBA" id="ARBA00022989"/>
    </source>
</evidence>
<evidence type="ECO:0000256" key="1">
    <source>
        <dbReference type="ARBA" id="ARBA00004141"/>
    </source>
</evidence>
<feature type="transmembrane region" description="Helical" evidence="7">
    <location>
        <begin position="262"/>
        <end position="285"/>
    </location>
</feature>
<dbReference type="EMBL" id="AAXT01000002">
    <property type="protein sequence ID" value="EDO07492.1"/>
    <property type="molecule type" value="Genomic_DNA"/>
</dbReference>
<evidence type="ECO:0000256" key="5">
    <source>
        <dbReference type="ARBA" id="ARBA00023136"/>
    </source>
</evidence>
<dbReference type="EMBL" id="AK441267">
    <property type="protein sequence ID" value="BAN65061.1"/>
    <property type="molecule type" value="mRNA"/>
</dbReference>
<feature type="transmembrane region" description="Helical" evidence="7">
    <location>
        <begin position="81"/>
        <end position="102"/>
    </location>
</feature>
<dbReference type="GeneID" id="5479294"/>
<dbReference type="Pfam" id="PF07690">
    <property type="entry name" value="MFS_1"/>
    <property type="match status" value="1"/>
</dbReference>
<sequence length="457" mass="49712">MASKSDQPSQLVKYGLTAKILYHLLAFMDGYDIQSLSVCMRAFEISLGLSPSSLAWMASVEIVSLVACGTIWGYLADFYKIRYLLCIAMNLVGLSAIGIGCASNYALIMFLRVVHGAAMGCTAPAIQQIVTGATDKDSYGTAFGIIHAVSCFGRLVSAILITSVAIKVPFGKIYGWRICYIAVGIVWILLGALMAIYLDSADESNITIEKEPNNIWETLRAIFRTWTSIILLFAIFISDAPFAAFTYMILYLQYLGLSDLEAGVACALTLLGGLLGGGFGGFAVDMCHKKSTRYGRLIAGNAIMLLRLSVTLAFFLGPLPQNGLSWYHYVEIILLGSSLMTVSAIDRPIMGAVVEKKYQASATGINRCIAGILSSLTFLPLAGLLTEMAFGYQKSQLPIDQLEENVRSTNSDALRKAMMFIIGIGTVINTMCYIAFFFTYPKDSAETEERENEVVSI</sequence>
<dbReference type="PANTHER" id="PTHR23505:SF52">
    <property type="entry name" value="MAJOR FACILITATOR SUPERFAMILY PROTEIN"/>
    <property type="match status" value="1"/>
</dbReference>
<evidence type="ECO:0000259" key="8">
    <source>
        <dbReference type="PROSITE" id="PS50850"/>
    </source>
</evidence>
<dbReference type="Proteomes" id="UP000002173">
    <property type="component" value="Unassembled WGS sequence"/>
</dbReference>
<feature type="transmembrane region" description="Helical" evidence="7">
    <location>
        <begin position="365"/>
        <end position="385"/>
    </location>
</feature>
<dbReference type="SUPFAM" id="SSF103473">
    <property type="entry name" value="MFS general substrate transporter"/>
    <property type="match status" value="1"/>
</dbReference>
<dbReference type="PROSITE" id="PS50850">
    <property type="entry name" value="MFS"/>
    <property type="match status" value="1"/>
</dbReference>
<comment type="similarity">
    <text evidence="6">Belongs to the major facilitator superfamily. Spinster (TC 2.A.1.49) family.</text>
</comment>
<evidence type="ECO:0000256" key="7">
    <source>
        <dbReference type="SAM" id="Phobius"/>
    </source>
</evidence>
<feature type="transmembrane region" description="Helical" evidence="7">
    <location>
        <begin position="55"/>
        <end position="75"/>
    </location>
</feature>
<dbReference type="Gene3D" id="1.20.1250.20">
    <property type="entry name" value="MFS general substrate transporter like domains"/>
    <property type="match status" value="1"/>
</dbReference>
<evidence type="ECO:0000313" key="11">
    <source>
        <dbReference type="Proteomes" id="UP000002173"/>
    </source>
</evidence>
<dbReference type="OMA" id="NSPNWFA"/>
<dbReference type="RefSeq" id="XP_001611060.1">
    <property type="nucleotide sequence ID" value="XM_001611010.1"/>
</dbReference>
<evidence type="ECO:0000256" key="2">
    <source>
        <dbReference type="ARBA" id="ARBA00022448"/>
    </source>
</evidence>
<dbReference type="KEGG" id="bbo:BBOV_IV011400"/>
<dbReference type="eggNOG" id="KOG1330">
    <property type="taxonomic scope" value="Eukaryota"/>
</dbReference>
<dbReference type="GO" id="GO:0022857">
    <property type="term" value="F:transmembrane transporter activity"/>
    <property type="evidence" value="ECO:0007669"/>
    <property type="project" value="InterPro"/>
</dbReference>
<evidence type="ECO:0000313" key="10">
    <source>
        <dbReference type="EMBL" id="EDO07492.1"/>
    </source>
</evidence>
<dbReference type="GO" id="GO:0016020">
    <property type="term" value="C:membrane"/>
    <property type="evidence" value="ECO:0007669"/>
    <property type="project" value="UniProtKB-SubCell"/>
</dbReference>
<feature type="transmembrane region" description="Helical" evidence="7">
    <location>
        <begin position="145"/>
        <end position="168"/>
    </location>
</feature>
<dbReference type="VEuPathDB" id="PiroplasmaDB:BBOV_IV011400"/>
<evidence type="ECO:0000313" key="9">
    <source>
        <dbReference type="EMBL" id="BAN65061.1"/>
    </source>
</evidence>
<evidence type="ECO:0000256" key="3">
    <source>
        <dbReference type="ARBA" id="ARBA00022692"/>
    </source>
</evidence>
<dbReference type="FunCoup" id="A7ASH3">
    <property type="interactions" value="4"/>
</dbReference>
<reference evidence="10" key="2">
    <citation type="submission" date="2007-08" db="EMBL/GenBank/DDBJ databases">
        <authorList>
            <person name="Nene V."/>
        </authorList>
    </citation>
    <scope>NUCLEOTIDE SEQUENCE</scope>
    <source>
        <strain evidence="10">T2Bo</strain>
    </source>
</reference>
<feature type="transmembrane region" description="Helical" evidence="7">
    <location>
        <begin position="297"/>
        <end position="320"/>
    </location>
</feature>
<dbReference type="STRING" id="5865.A7ASH3"/>
<gene>
    <name evidence="9 10" type="ORF">BBOV_IV011400</name>
</gene>
<dbReference type="CDD" id="cd06174">
    <property type="entry name" value="MFS"/>
    <property type="match status" value="1"/>
</dbReference>
<feature type="transmembrane region" description="Helical" evidence="7">
    <location>
        <begin position="326"/>
        <end position="345"/>
    </location>
</feature>
<feature type="transmembrane region" description="Helical" evidence="7">
    <location>
        <begin position="174"/>
        <end position="198"/>
    </location>
</feature>
<accession>A7ASH3</accession>
<keyword evidence="3 7" id="KW-0812">Transmembrane</keyword>
<dbReference type="InterPro" id="IPR020846">
    <property type="entry name" value="MFS_dom"/>
</dbReference>
<reference evidence="10 11" key="1">
    <citation type="journal article" date="2007" name="PLoS Pathog.">
        <title>Genome sequence of Babesia bovis and comparative analysis of apicomplexan hemoprotozoa.</title>
        <authorList>
            <person name="Brayton K.A."/>
            <person name="Lau A.O.T."/>
            <person name="Herndon D.R."/>
            <person name="Hannick L."/>
            <person name="Kappmeyer L.S."/>
            <person name="Berens S.J."/>
            <person name="Bidwell S.L."/>
            <person name="Brown W.C."/>
            <person name="Crabtree J."/>
            <person name="Fadrosh D."/>
            <person name="Feldblum T."/>
            <person name="Forberger H.A."/>
            <person name="Haas B.J."/>
            <person name="Howell J.M."/>
            <person name="Khouri H."/>
            <person name="Koo H."/>
            <person name="Mann D.J."/>
            <person name="Norimine J."/>
            <person name="Paulsen I.T."/>
            <person name="Radune D."/>
            <person name="Ren Q."/>
            <person name="Smith R.K. Jr."/>
            <person name="Suarez C.E."/>
            <person name="White O."/>
            <person name="Wortman J.R."/>
            <person name="Knowles D.P. Jr."/>
            <person name="McElwain T.F."/>
            <person name="Nene V.M."/>
        </authorList>
    </citation>
    <scope>NUCLEOTIDE SEQUENCE [LARGE SCALE GENOMIC DNA]</scope>
    <source>
        <strain evidence="10">T2Bo</strain>
    </source>
</reference>
<keyword evidence="4 7" id="KW-1133">Transmembrane helix</keyword>
<name>A7ASH3_BABBO</name>
<dbReference type="AlphaFoldDB" id="A7ASH3"/>
<evidence type="ECO:0000256" key="6">
    <source>
        <dbReference type="ARBA" id="ARBA00024338"/>
    </source>
</evidence>
<dbReference type="InterPro" id="IPR011701">
    <property type="entry name" value="MFS"/>
</dbReference>
<reference evidence="11" key="4">
    <citation type="journal article" date="2020" name="Data Brief">
        <title>Transcriptome dataset of Babesia bovis life stages within vertebrate and invertebrate hosts.</title>
        <authorList>
            <person name="Ueti M.W."/>
            <person name="Johnson W.C."/>
            <person name="Kappmeyer L.S."/>
            <person name="Herndon D.R."/>
            <person name="Mousel M.R."/>
            <person name="Reif K.E."/>
            <person name="Taus N.S."/>
            <person name="Ifeonu O.O."/>
            <person name="Silva J.C."/>
            <person name="Suarez C.E."/>
            <person name="Brayton K.A."/>
        </authorList>
    </citation>
    <scope>NUCLEOTIDE SEQUENCE [LARGE SCALE GENOMIC DNA]</scope>
</reference>
<keyword evidence="5 7" id="KW-0472">Membrane</keyword>
<reference evidence="11" key="5">
    <citation type="journal article" date="2021" name="Int. J. Parasitol.">
        <title>Comparative analysis of gene expression between Babesia bovis blood stages and kinetes allowed by improved genome annotation.</title>
        <authorList>
            <person name="Ueti M.W."/>
            <person name="Johnson W.C."/>
            <person name="Kappmeyer L.S."/>
            <person name="Herndon D.R."/>
            <person name="Mousel M.R."/>
            <person name="Reif K.E."/>
            <person name="Taus N.S."/>
            <person name="Ifeonu O.O."/>
            <person name="Silva J.C."/>
            <person name="Suarez C.E."/>
            <person name="Brayton K.A."/>
        </authorList>
    </citation>
    <scope>NUCLEOTIDE SEQUENCE [LARGE SCALE GENOMIC DNA]</scope>
</reference>
<reference evidence="9" key="3">
    <citation type="journal article" date="2014" name="BMC Genomics">
        <title>The Babesia bovis gene and promoter model: an update from full-length EST analysis.</title>
        <authorList>
            <person name="Yamagishi J."/>
            <person name="Wakaguri H."/>
            <person name="Yokoyama N."/>
            <person name="Yamashita R."/>
            <person name="Suzuki Y."/>
            <person name="Xuan X."/>
            <person name="Igarashi I."/>
        </authorList>
    </citation>
    <scope>NUCLEOTIDE SEQUENCE</scope>
    <source>
        <strain evidence="9">Texas</strain>
    </source>
</reference>
<proteinExistence type="evidence at transcript level"/>
<keyword evidence="2" id="KW-0813">Transport</keyword>
<comment type="subcellular location">
    <subcellularLocation>
        <location evidence="1">Membrane</location>
        <topology evidence="1">Multi-pass membrane protein</topology>
    </subcellularLocation>
</comment>
<feature type="transmembrane region" description="Helical" evidence="7">
    <location>
        <begin position="229"/>
        <end position="250"/>
    </location>
</feature>
<dbReference type="InterPro" id="IPR036259">
    <property type="entry name" value="MFS_trans_sf"/>
</dbReference>
<dbReference type="PANTHER" id="PTHR23505">
    <property type="entry name" value="SPINSTER"/>
    <property type="match status" value="1"/>
</dbReference>
<organism evidence="10 11">
    <name type="scientific">Babesia bovis</name>
    <dbReference type="NCBI Taxonomy" id="5865"/>
    <lineage>
        <taxon>Eukaryota</taxon>
        <taxon>Sar</taxon>
        <taxon>Alveolata</taxon>
        <taxon>Apicomplexa</taxon>
        <taxon>Aconoidasida</taxon>
        <taxon>Piroplasmida</taxon>
        <taxon>Babesiidae</taxon>
        <taxon>Babesia</taxon>
    </lineage>
</organism>
<feature type="domain" description="Major facilitator superfamily (MFS) profile" evidence="8">
    <location>
        <begin position="18"/>
        <end position="444"/>
    </location>
</feature>
<keyword evidence="11" id="KW-1185">Reference proteome</keyword>
<feature type="transmembrane region" description="Helical" evidence="7">
    <location>
        <begin position="417"/>
        <end position="440"/>
    </location>
</feature>